<dbReference type="InterPro" id="IPR018247">
    <property type="entry name" value="EF_Hand_1_Ca_BS"/>
</dbReference>
<dbReference type="SUPFAM" id="SSF47473">
    <property type="entry name" value="EF-hand"/>
    <property type="match status" value="1"/>
</dbReference>
<dbReference type="PROSITE" id="PS00018">
    <property type="entry name" value="EF_HAND_1"/>
    <property type="match status" value="1"/>
</dbReference>
<keyword evidence="1" id="KW-0106">Calcium</keyword>
<protein>
    <recommendedName>
        <fullName evidence="4">EF-hand domain-containing protein</fullName>
    </recommendedName>
</protein>
<sequence length="413" mass="47715">MYNKCTDSSIPVTISLSNQRFPLTIFYGFNVNAMHHKYYQNSFLTSYQVELPIPNQIGSYKVISYVTNQYGTSSSKESITFSVTKTLPSVHFAQIPKPQYTNKVDSQIEIHGNLQGCNSYTDDKIRATFIDQNYEATMYTNSFSIFIPLSNSVKEGEYRIFVSVYDTTQSSQVQTFVFKYLYNDPEITLVSLTQEQYIRYFDKNIIIDFKIKDKDGEGTISFQEFINNQNHKKVNSFKIPDTAEHIYTIRVSVDDFFIEGQNKISFSVSSGISYTKSFDINVQIVYPNPIIQLNEFRNNKTNRILNRTISISGSIMSAHKNKDVYLSFFINDLEIKRSILMISDGWTSIPFSDMIDTSFLKYQGNYYLKAKVCDAYGKCNESNSVPFNFLDYPASYFPDVYTTLKSNVYSRRK</sequence>
<keyword evidence="3" id="KW-1185">Reference proteome</keyword>
<dbReference type="VEuPathDB" id="TrichDB:TVAG_498950"/>
<evidence type="ECO:0008006" key="4">
    <source>
        <dbReference type="Google" id="ProtNLM"/>
    </source>
</evidence>
<dbReference type="InterPro" id="IPR011992">
    <property type="entry name" value="EF-hand-dom_pair"/>
</dbReference>
<dbReference type="EMBL" id="DS113718">
    <property type="protein sequence ID" value="EAX97359.1"/>
    <property type="molecule type" value="Genomic_DNA"/>
</dbReference>
<dbReference type="VEuPathDB" id="TrichDB:TVAGG3_0801260"/>
<dbReference type="InParanoid" id="A2FCK0"/>
<accession>A2FCK0</accession>
<dbReference type="KEGG" id="tva:4755142"/>
<evidence type="ECO:0000313" key="2">
    <source>
        <dbReference type="EMBL" id="EAX97359.1"/>
    </source>
</evidence>
<reference evidence="2" key="1">
    <citation type="submission" date="2006-10" db="EMBL/GenBank/DDBJ databases">
        <authorList>
            <person name="Amadeo P."/>
            <person name="Zhao Q."/>
            <person name="Wortman J."/>
            <person name="Fraser-Liggett C."/>
            <person name="Carlton J."/>
        </authorList>
    </citation>
    <scope>NUCLEOTIDE SEQUENCE</scope>
    <source>
        <strain evidence="2">G3</strain>
    </source>
</reference>
<organism evidence="2 3">
    <name type="scientific">Trichomonas vaginalis (strain ATCC PRA-98 / G3)</name>
    <dbReference type="NCBI Taxonomy" id="412133"/>
    <lineage>
        <taxon>Eukaryota</taxon>
        <taxon>Metamonada</taxon>
        <taxon>Parabasalia</taxon>
        <taxon>Trichomonadida</taxon>
        <taxon>Trichomonadidae</taxon>
        <taxon>Trichomonas</taxon>
    </lineage>
</organism>
<gene>
    <name evidence="2" type="ORF">TVAG_498950</name>
</gene>
<evidence type="ECO:0000313" key="3">
    <source>
        <dbReference type="Proteomes" id="UP000001542"/>
    </source>
</evidence>
<dbReference type="Proteomes" id="UP000001542">
    <property type="component" value="Unassembled WGS sequence"/>
</dbReference>
<name>A2FCK0_TRIV3</name>
<dbReference type="RefSeq" id="XP_001310289.1">
    <property type="nucleotide sequence ID" value="XM_001310288.1"/>
</dbReference>
<reference evidence="2" key="2">
    <citation type="journal article" date="2007" name="Science">
        <title>Draft genome sequence of the sexually transmitted pathogen Trichomonas vaginalis.</title>
        <authorList>
            <person name="Carlton J.M."/>
            <person name="Hirt R.P."/>
            <person name="Silva J.C."/>
            <person name="Delcher A.L."/>
            <person name="Schatz M."/>
            <person name="Zhao Q."/>
            <person name="Wortman J.R."/>
            <person name="Bidwell S.L."/>
            <person name="Alsmark U.C.M."/>
            <person name="Besteiro S."/>
            <person name="Sicheritz-Ponten T."/>
            <person name="Noel C.J."/>
            <person name="Dacks J.B."/>
            <person name="Foster P.G."/>
            <person name="Simillion C."/>
            <person name="Van de Peer Y."/>
            <person name="Miranda-Saavedra D."/>
            <person name="Barton G.J."/>
            <person name="Westrop G.D."/>
            <person name="Mueller S."/>
            <person name="Dessi D."/>
            <person name="Fiori P.L."/>
            <person name="Ren Q."/>
            <person name="Paulsen I."/>
            <person name="Zhang H."/>
            <person name="Bastida-Corcuera F.D."/>
            <person name="Simoes-Barbosa A."/>
            <person name="Brown M.T."/>
            <person name="Hayes R.D."/>
            <person name="Mukherjee M."/>
            <person name="Okumura C.Y."/>
            <person name="Schneider R."/>
            <person name="Smith A.J."/>
            <person name="Vanacova S."/>
            <person name="Villalvazo M."/>
            <person name="Haas B.J."/>
            <person name="Pertea M."/>
            <person name="Feldblyum T.V."/>
            <person name="Utterback T.R."/>
            <person name="Shu C.L."/>
            <person name="Osoegawa K."/>
            <person name="de Jong P.J."/>
            <person name="Hrdy I."/>
            <person name="Horvathova L."/>
            <person name="Zubacova Z."/>
            <person name="Dolezal P."/>
            <person name="Malik S.B."/>
            <person name="Logsdon J.M. Jr."/>
            <person name="Henze K."/>
            <person name="Gupta A."/>
            <person name="Wang C.C."/>
            <person name="Dunne R.L."/>
            <person name="Upcroft J.A."/>
            <person name="Upcroft P."/>
            <person name="White O."/>
            <person name="Salzberg S.L."/>
            <person name="Tang P."/>
            <person name="Chiu C.-H."/>
            <person name="Lee Y.-S."/>
            <person name="Embley T.M."/>
            <person name="Coombs G.H."/>
            <person name="Mottram J.C."/>
            <person name="Tachezy J."/>
            <person name="Fraser-Liggett C.M."/>
            <person name="Johnson P.J."/>
        </authorList>
    </citation>
    <scope>NUCLEOTIDE SEQUENCE [LARGE SCALE GENOMIC DNA]</scope>
    <source>
        <strain evidence="2">G3</strain>
    </source>
</reference>
<dbReference type="AlphaFoldDB" id="A2FCK0"/>
<proteinExistence type="predicted"/>
<evidence type="ECO:0000256" key="1">
    <source>
        <dbReference type="ARBA" id="ARBA00022837"/>
    </source>
</evidence>